<organism evidence="1 2">
    <name type="scientific">Rhizobium hidalgonense</name>
    <dbReference type="NCBI Taxonomy" id="1538159"/>
    <lineage>
        <taxon>Bacteria</taxon>
        <taxon>Pseudomonadati</taxon>
        <taxon>Pseudomonadota</taxon>
        <taxon>Alphaproteobacteria</taxon>
        <taxon>Hyphomicrobiales</taxon>
        <taxon>Rhizobiaceae</taxon>
        <taxon>Rhizobium/Agrobacterium group</taxon>
        <taxon>Rhizobium</taxon>
    </lineage>
</organism>
<proteinExistence type="predicted"/>
<dbReference type="Proteomes" id="UP001268610">
    <property type="component" value="Unassembled WGS sequence"/>
</dbReference>
<sequence>MSQEKDFWTDRRIRIAAEKWQAGEKIIDIASDFDCSITLVASLINRRRDLFPERARPKCASKEKA</sequence>
<name>A0AAJ2GY99_9HYPH</name>
<evidence type="ECO:0000313" key="2">
    <source>
        <dbReference type="Proteomes" id="UP001268610"/>
    </source>
</evidence>
<accession>A0AAJ2GY99</accession>
<evidence type="ECO:0008006" key="3">
    <source>
        <dbReference type="Google" id="ProtNLM"/>
    </source>
</evidence>
<gene>
    <name evidence="1" type="ORF">RJJ65_32175</name>
</gene>
<comment type="caution">
    <text evidence="1">The sequence shown here is derived from an EMBL/GenBank/DDBJ whole genome shotgun (WGS) entry which is preliminary data.</text>
</comment>
<dbReference type="EMBL" id="JAVLSF010000036">
    <property type="protein sequence ID" value="MDR9777216.1"/>
    <property type="molecule type" value="Genomic_DNA"/>
</dbReference>
<protein>
    <recommendedName>
        <fullName evidence="3">GcrA cell cycle regulator</fullName>
    </recommendedName>
</protein>
<evidence type="ECO:0000313" key="1">
    <source>
        <dbReference type="EMBL" id="MDR9777216.1"/>
    </source>
</evidence>
<reference evidence="1" key="1">
    <citation type="submission" date="2023-04" db="EMBL/GenBank/DDBJ databases">
        <title>Genomic characterization of faba bean (Vicia faba) microsymbionts in Mexican soils.</title>
        <authorList>
            <person name="Rivera Orduna F.N."/>
            <person name="Guevara-Luna J."/>
            <person name="Yan J."/>
            <person name="Arroyo-Herrera I."/>
            <person name="Li Y."/>
            <person name="Vasquez-Murrieta M.S."/>
            <person name="Wang E.T."/>
        </authorList>
    </citation>
    <scope>NUCLEOTIDE SEQUENCE</scope>
    <source>
        <strain evidence="1">CH26</strain>
    </source>
</reference>
<dbReference type="AlphaFoldDB" id="A0AAJ2GY99"/>
<dbReference type="RefSeq" id="WP_310865777.1">
    <property type="nucleotide sequence ID" value="NZ_JAVLSF010000036.1"/>
</dbReference>